<dbReference type="SUPFAM" id="SSF81342">
    <property type="entry name" value="Transmembrane di-heme cytochromes"/>
    <property type="match status" value="1"/>
</dbReference>
<evidence type="ECO:0000256" key="1">
    <source>
        <dbReference type="ARBA" id="ARBA00004651"/>
    </source>
</evidence>
<feature type="domain" description="Cytochrome b561 bacterial/Ni-hydrogenase" evidence="7">
    <location>
        <begin position="7"/>
        <end position="182"/>
    </location>
</feature>
<evidence type="ECO:0000313" key="8">
    <source>
        <dbReference type="EMBL" id="RKQ60822.1"/>
    </source>
</evidence>
<feature type="transmembrane region" description="Helical" evidence="6">
    <location>
        <begin position="99"/>
        <end position="119"/>
    </location>
</feature>
<feature type="transmembrane region" description="Helical" evidence="6">
    <location>
        <begin position="152"/>
        <end position="170"/>
    </location>
</feature>
<dbReference type="Proteomes" id="UP000279384">
    <property type="component" value="Unassembled WGS sequence"/>
</dbReference>
<dbReference type="InterPro" id="IPR016174">
    <property type="entry name" value="Di-haem_cyt_TM"/>
</dbReference>
<feature type="transmembrane region" description="Helical" evidence="6">
    <location>
        <begin position="41"/>
        <end position="60"/>
    </location>
</feature>
<keyword evidence="4 6" id="KW-1133">Transmembrane helix</keyword>
<accession>A0A495BJR8</accession>
<keyword evidence="5 6" id="KW-0472">Membrane</keyword>
<protein>
    <submittedName>
        <fullName evidence="8">Cytochrome b</fullName>
    </submittedName>
</protein>
<evidence type="ECO:0000256" key="3">
    <source>
        <dbReference type="ARBA" id="ARBA00022692"/>
    </source>
</evidence>
<organism evidence="8 9">
    <name type="scientific">Vogesella indigofera</name>
    <name type="common">Pseudomonas indigofera</name>
    <dbReference type="NCBI Taxonomy" id="45465"/>
    <lineage>
        <taxon>Bacteria</taxon>
        <taxon>Pseudomonadati</taxon>
        <taxon>Pseudomonadota</taxon>
        <taxon>Betaproteobacteria</taxon>
        <taxon>Neisseriales</taxon>
        <taxon>Chromobacteriaceae</taxon>
        <taxon>Vogesella</taxon>
    </lineage>
</organism>
<evidence type="ECO:0000256" key="2">
    <source>
        <dbReference type="ARBA" id="ARBA00022475"/>
    </source>
</evidence>
<keyword evidence="3 6" id="KW-0812">Transmembrane</keyword>
<feature type="transmembrane region" description="Helical" evidence="6">
    <location>
        <begin position="191"/>
        <end position="220"/>
    </location>
</feature>
<dbReference type="GO" id="GO:0020037">
    <property type="term" value="F:heme binding"/>
    <property type="evidence" value="ECO:0007669"/>
    <property type="project" value="TreeGrafter"/>
</dbReference>
<dbReference type="GO" id="GO:0022904">
    <property type="term" value="P:respiratory electron transport chain"/>
    <property type="evidence" value="ECO:0007669"/>
    <property type="project" value="InterPro"/>
</dbReference>
<dbReference type="GO" id="GO:0005886">
    <property type="term" value="C:plasma membrane"/>
    <property type="evidence" value="ECO:0007669"/>
    <property type="project" value="UniProtKB-SubCell"/>
</dbReference>
<dbReference type="Pfam" id="PF01292">
    <property type="entry name" value="Ni_hydr_CYTB"/>
    <property type="match status" value="1"/>
</dbReference>
<dbReference type="PANTHER" id="PTHR30485">
    <property type="entry name" value="NI/FE-HYDROGENASE 1 B-TYPE CYTOCHROME SUBUNIT"/>
    <property type="match status" value="1"/>
</dbReference>
<feature type="transmembrane region" description="Helical" evidence="6">
    <location>
        <begin position="12"/>
        <end position="29"/>
    </location>
</feature>
<dbReference type="GO" id="GO:0009055">
    <property type="term" value="F:electron transfer activity"/>
    <property type="evidence" value="ECO:0007669"/>
    <property type="project" value="InterPro"/>
</dbReference>
<reference evidence="8 9" key="1">
    <citation type="submission" date="2018-10" db="EMBL/GenBank/DDBJ databases">
        <title>Genomic Encyclopedia of Type Strains, Phase IV (KMG-IV): sequencing the most valuable type-strain genomes for metagenomic binning, comparative biology and taxonomic classification.</title>
        <authorList>
            <person name="Goeker M."/>
        </authorList>
    </citation>
    <scope>NUCLEOTIDE SEQUENCE [LARGE SCALE GENOMIC DNA]</scope>
    <source>
        <strain evidence="8 9">DSM 3303</strain>
    </source>
</reference>
<evidence type="ECO:0000256" key="4">
    <source>
        <dbReference type="ARBA" id="ARBA00022989"/>
    </source>
</evidence>
<dbReference type="RefSeq" id="WP_120809561.1">
    <property type="nucleotide sequence ID" value="NZ_RBID01000011.1"/>
</dbReference>
<evidence type="ECO:0000256" key="5">
    <source>
        <dbReference type="ARBA" id="ARBA00023136"/>
    </source>
</evidence>
<gene>
    <name evidence="8" type="ORF">C8E02_0579</name>
</gene>
<comment type="caution">
    <text evidence="8">The sequence shown here is derived from an EMBL/GenBank/DDBJ whole genome shotgun (WGS) entry which is preliminary data.</text>
</comment>
<dbReference type="EMBL" id="RBID01000011">
    <property type="protein sequence ID" value="RKQ60822.1"/>
    <property type="molecule type" value="Genomic_DNA"/>
</dbReference>
<evidence type="ECO:0000313" key="9">
    <source>
        <dbReference type="Proteomes" id="UP000279384"/>
    </source>
</evidence>
<comment type="subcellular location">
    <subcellularLocation>
        <location evidence="1">Cell membrane</location>
        <topology evidence="1">Multi-pass membrane protein</topology>
    </subcellularLocation>
</comment>
<name>A0A495BJR8_VOGIN</name>
<dbReference type="Gene3D" id="1.20.950.20">
    <property type="entry name" value="Transmembrane di-heme cytochromes, Chain C"/>
    <property type="match status" value="1"/>
</dbReference>
<evidence type="ECO:0000259" key="7">
    <source>
        <dbReference type="Pfam" id="PF01292"/>
    </source>
</evidence>
<keyword evidence="2" id="KW-1003">Cell membrane</keyword>
<sequence length="225" mass="24719">MSRMIKVWDVPTRLFHWTMLPVFAGLWFTGEQGGDWMEWHLRLGMLMLVLLLFRVLWGLCGSQTARFSSFLAGPARIRAYLAGQLPVTAQPGHNPLGGWMVLALLLALLLQAGLGLFAADVNSYLYDGPLKVLIDGELAEQVTGWHKSSFDVLLLLAAVHVLAVLFYKVGRNTDLVRPMLSGMKALPVDAAPLRFAPLWLALLLLLLMALLVFGGVPWLAASMAA</sequence>
<proteinExistence type="predicted"/>
<dbReference type="AlphaFoldDB" id="A0A495BJR8"/>
<dbReference type="InterPro" id="IPR011577">
    <property type="entry name" value="Cyt_b561_bac/Ni-Hgenase"/>
</dbReference>
<evidence type="ECO:0000256" key="6">
    <source>
        <dbReference type="SAM" id="Phobius"/>
    </source>
</evidence>
<dbReference type="InterPro" id="IPR051542">
    <property type="entry name" value="Hydrogenase_cytochrome"/>
</dbReference>
<dbReference type="PANTHER" id="PTHR30485:SF2">
    <property type="entry name" value="BLL0597 PROTEIN"/>
    <property type="match status" value="1"/>
</dbReference>